<reference evidence="2" key="2">
    <citation type="submission" date="2000-07" db="EMBL/GenBank/DDBJ databases">
        <title>Oryza sativa nipponbare(GA3) genomic DNA, chromosome 6, BAC clone:OSJNBa0004I20.</title>
        <authorList>
            <person name="Sasaki T."/>
            <person name="Matsumoto T."/>
            <person name="Yamamoto K."/>
        </authorList>
    </citation>
    <scope>NUCLEOTIDE SEQUENCE</scope>
</reference>
<dbReference type="Proteomes" id="UP000000763">
    <property type="component" value="Chromosome 6"/>
</dbReference>
<dbReference type="EMBL" id="AP002805">
    <property type="protein sequence ID" value="BAD67897.1"/>
    <property type="molecule type" value="Genomic_DNA"/>
</dbReference>
<sequence>MVHDQVSLFLQDAQEFLQDAEEYGTMGALNCQHINSSFIQLDSLSFDFPFKSKEPCYCF</sequence>
<proteinExistence type="predicted"/>
<accession>Q5VRM9</accession>
<reference evidence="3" key="3">
    <citation type="journal article" date="2005" name="Nature">
        <title>The map-based sequence of the rice genome.</title>
        <authorList>
            <consortium name="International rice genome sequencing project (IRGSP)"/>
            <person name="Matsumoto T."/>
            <person name="Wu J."/>
            <person name="Kanamori H."/>
            <person name="Katayose Y."/>
            <person name="Fujisawa M."/>
            <person name="Namiki N."/>
            <person name="Mizuno H."/>
            <person name="Yamamoto K."/>
            <person name="Antonio B.A."/>
            <person name="Baba T."/>
            <person name="Sakata K."/>
            <person name="Nagamura Y."/>
            <person name="Aoki H."/>
            <person name="Arikawa K."/>
            <person name="Arita K."/>
            <person name="Bito T."/>
            <person name="Chiden Y."/>
            <person name="Fujitsuka N."/>
            <person name="Fukunaka R."/>
            <person name="Hamada M."/>
            <person name="Harada C."/>
            <person name="Hayashi A."/>
            <person name="Hijishita S."/>
            <person name="Honda M."/>
            <person name="Hosokawa S."/>
            <person name="Ichikawa Y."/>
            <person name="Idonuma A."/>
            <person name="Iijima M."/>
            <person name="Ikeda M."/>
            <person name="Ikeno M."/>
            <person name="Ito K."/>
            <person name="Ito S."/>
            <person name="Ito T."/>
            <person name="Ito Y."/>
            <person name="Ito Y."/>
            <person name="Iwabuchi A."/>
            <person name="Kamiya K."/>
            <person name="Karasawa W."/>
            <person name="Kurita K."/>
            <person name="Katagiri S."/>
            <person name="Kikuta A."/>
            <person name="Kobayashi H."/>
            <person name="Kobayashi N."/>
            <person name="Machita K."/>
            <person name="Maehara T."/>
            <person name="Masukawa M."/>
            <person name="Mizubayashi T."/>
            <person name="Mukai Y."/>
            <person name="Nagasaki H."/>
            <person name="Nagata Y."/>
            <person name="Naito S."/>
            <person name="Nakashima M."/>
            <person name="Nakama Y."/>
            <person name="Nakamichi Y."/>
            <person name="Nakamura M."/>
            <person name="Meguro A."/>
            <person name="Negishi M."/>
            <person name="Ohta I."/>
            <person name="Ohta T."/>
            <person name="Okamoto M."/>
            <person name="Ono N."/>
            <person name="Saji S."/>
            <person name="Sakaguchi M."/>
            <person name="Sakai K."/>
            <person name="Shibata M."/>
            <person name="Shimokawa T."/>
            <person name="Song J."/>
            <person name="Takazaki Y."/>
            <person name="Terasawa K."/>
            <person name="Tsugane M."/>
            <person name="Tsuji K."/>
            <person name="Ueda S."/>
            <person name="Waki K."/>
            <person name="Yamagata H."/>
            <person name="Yamamoto M."/>
            <person name="Yamamoto S."/>
            <person name="Yamane H."/>
            <person name="Yoshiki S."/>
            <person name="Yoshihara R."/>
            <person name="Yukawa K."/>
            <person name="Zhong H."/>
            <person name="Yano M."/>
            <person name="Yuan Q."/>
            <person name="Ouyang S."/>
            <person name="Liu J."/>
            <person name="Jones K.M."/>
            <person name="Gansberger K."/>
            <person name="Moffat K."/>
            <person name="Hill J."/>
            <person name="Bera J."/>
            <person name="Fadrosh D."/>
            <person name="Jin S."/>
            <person name="Johri S."/>
            <person name="Kim M."/>
            <person name="Overton L."/>
            <person name="Reardon M."/>
            <person name="Tsitrin T."/>
            <person name="Vuong H."/>
            <person name="Weaver B."/>
            <person name="Ciecko A."/>
            <person name="Tallon L."/>
            <person name="Jackson J."/>
            <person name="Pai G."/>
            <person name="Aken S.V."/>
            <person name="Utterback T."/>
            <person name="Reidmuller S."/>
            <person name="Feldblyum T."/>
            <person name="Hsiao J."/>
            <person name="Zismann V."/>
            <person name="Iobst S."/>
            <person name="de Vazeille A.R."/>
            <person name="Buell C.R."/>
            <person name="Ying K."/>
            <person name="Li Y."/>
            <person name="Lu T."/>
            <person name="Huang Y."/>
            <person name="Zhao Q."/>
            <person name="Feng Q."/>
            <person name="Zhang L."/>
            <person name="Zhu J."/>
            <person name="Weng Q."/>
            <person name="Mu J."/>
            <person name="Lu Y."/>
            <person name="Fan D."/>
            <person name="Liu Y."/>
            <person name="Guan J."/>
            <person name="Zhang Y."/>
            <person name="Yu S."/>
            <person name="Liu X."/>
            <person name="Zhang Y."/>
            <person name="Hong G."/>
            <person name="Han B."/>
            <person name="Choisne N."/>
            <person name="Demange N."/>
            <person name="Orjeda G."/>
            <person name="Samain S."/>
            <person name="Cattolico L."/>
            <person name="Pelletier E."/>
            <person name="Couloux A."/>
            <person name="Segurens B."/>
            <person name="Wincker P."/>
            <person name="D'Hont A."/>
            <person name="Scarpelli C."/>
            <person name="Weissenbach J."/>
            <person name="Salanoubat M."/>
            <person name="Quetier F."/>
            <person name="Yu Y."/>
            <person name="Kim H.R."/>
            <person name="Rambo T."/>
            <person name="Currie J."/>
            <person name="Collura K."/>
            <person name="Luo M."/>
            <person name="Yang T."/>
            <person name="Ammiraju J.S.S."/>
            <person name="Engler F."/>
            <person name="Soderlund C."/>
            <person name="Wing R.A."/>
            <person name="Palmer L.E."/>
            <person name="de la Bastide M."/>
            <person name="Spiegel L."/>
            <person name="Nascimento L."/>
            <person name="Zutavern T."/>
            <person name="O'Shaughnessy A."/>
            <person name="Dike S."/>
            <person name="Dedhia N."/>
            <person name="Preston R."/>
            <person name="Balija V."/>
            <person name="McCombie W.R."/>
            <person name="Chow T."/>
            <person name="Chen H."/>
            <person name="Chung M."/>
            <person name="Chen C."/>
            <person name="Shaw J."/>
            <person name="Wu H."/>
            <person name="Hsiao K."/>
            <person name="Chao Y."/>
            <person name="Chu M."/>
            <person name="Cheng C."/>
            <person name="Hour A."/>
            <person name="Lee P."/>
            <person name="Lin S."/>
            <person name="Lin Y."/>
            <person name="Liou J."/>
            <person name="Liu S."/>
            <person name="Hsing Y."/>
            <person name="Raghuvanshi S."/>
            <person name="Mohanty A."/>
            <person name="Bharti A.K."/>
            <person name="Gaur A."/>
            <person name="Gupta V."/>
            <person name="Kumar D."/>
            <person name="Ravi V."/>
            <person name="Vij S."/>
            <person name="Kapur A."/>
            <person name="Khurana P."/>
            <person name="Khurana P."/>
            <person name="Khurana J.P."/>
            <person name="Tyagi A.K."/>
            <person name="Gaikwad K."/>
            <person name="Singh A."/>
            <person name="Dalal V."/>
            <person name="Srivastava S."/>
            <person name="Dixit A."/>
            <person name="Pal A.K."/>
            <person name="Ghazi I.A."/>
            <person name="Yadav M."/>
            <person name="Pandit A."/>
            <person name="Bhargava A."/>
            <person name="Sureshbabu K."/>
            <person name="Batra K."/>
            <person name="Sharma T.R."/>
            <person name="Mohapatra T."/>
            <person name="Singh N.K."/>
            <person name="Messing J."/>
            <person name="Nelson A.B."/>
            <person name="Fuks G."/>
            <person name="Kavchok S."/>
            <person name="Keizer G."/>
            <person name="Linton E."/>
            <person name="Llaca V."/>
            <person name="Song R."/>
            <person name="Tanyolac B."/>
            <person name="Young S."/>
            <person name="Ho-Il K."/>
            <person name="Hahn J.H."/>
            <person name="Sangsakoo G."/>
            <person name="Vanavichit A."/>
            <person name="de Mattos Luiz.A.T."/>
            <person name="Zimmer P.D."/>
            <person name="Malone G."/>
            <person name="Dellagostin O."/>
            <person name="de Oliveira A.C."/>
            <person name="Bevan M."/>
            <person name="Bancroft I."/>
            <person name="Minx P."/>
            <person name="Cordum H."/>
            <person name="Wilson R."/>
            <person name="Cheng Z."/>
            <person name="Jin W."/>
            <person name="Jiang J."/>
            <person name="Leong S.A."/>
            <person name="Iwama H."/>
            <person name="Gojobori T."/>
            <person name="Itoh T."/>
            <person name="Niimura Y."/>
            <person name="Fujii Y."/>
            <person name="Habara T."/>
            <person name="Sakai H."/>
            <person name="Sato Y."/>
            <person name="Wilson G."/>
            <person name="Kumar K."/>
            <person name="McCouch S."/>
            <person name="Juretic N."/>
            <person name="Hoen D."/>
            <person name="Wright S."/>
            <person name="Bruskiewich R."/>
            <person name="Bureau T."/>
            <person name="Miyao A."/>
            <person name="Hirochika H."/>
            <person name="Nishikawa T."/>
            <person name="Kadowaki K."/>
            <person name="Sugiura M."/>
            <person name="Burr B."/>
            <person name="Sasaki T."/>
        </authorList>
    </citation>
    <scope>NUCLEOTIDE SEQUENCE [LARGE SCALE GENOMIC DNA]</scope>
    <source>
        <strain evidence="3">cv. Nipponbare</strain>
    </source>
</reference>
<gene>
    <name evidence="2" type="ORF">OSJNBa0004I20.17</name>
    <name evidence="1" type="ORF">P0514G12.41</name>
</gene>
<evidence type="ECO:0000313" key="1">
    <source>
        <dbReference type="EMBL" id="BAD67694.1"/>
    </source>
</evidence>
<evidence type="ECO:0000313" key="3">
    <source>
        <dbReference type="Proteomes" id="UP000000763"/>
    </source>
</evidence>
<evidence type="ECO:0000313" key="2">
    <source>
        <dbReference type="EMBL" id="BAD67897.1"/>
    </source>
</evidence>
<dbReference type="EMBL" id="AP000616">
    <property type="protein sequence ID" value="BAD67694.1"/>
    <property type="molecule type" value="Genomic_DNA"/>
</dbReference>
<reference evidence="1" key="1">
    <citation type="submission" date="1999-10" db="EMBL/GenBank/DDBJ databases">
        <title>Oryza sativa nipponbare(GA3) genomic DNA, chromosome 6, PAC clone:P0514G12.</title>
        <authorList>
            <person name="Sasaki T."/>
            <person name="Matsumoto T."/>
            <person name="Yamamoto K."/>
        </authorList>
    </citation>
    <scope>NUCLEOTIDE SEQUENCE</scope>
</reference>
<reference evidence="3" key="4">
    <citation type="journal article" date="2008" name="Nucleic Acids Res.">
        <title>The rice annotation project database (RAP-DB): 2008 update.</title>
        <authorList>
            <consortium name="The rice annotation project (RAP)"/>
        </authorList>
    </citation>
    <scope>GENOME REANNOTATION</scope>
    <source>
        <strain evidence="3">cv. Nipponbare</strain>
    </source>
</reference>
<organism evidence="2 3">
    <name type="scientific">Oryza sativa subsp. japonica</name>
    <name type="common">Rice</name>
    <dbReference type="NCBI Taxonomy" id="39947"/>
    <lineage>
        <taxon>Eukaryota</taxon>
        <taxon>Viridiplantae</taxon>
        <taxon>Streptophyta</taxon>
        <taxon>Embryophyta</taxon>
        <taxon>Tracheophyta</taxon>
        <taxon>Spermatophyta</taxon>
        <taxon>Magnoliopsida</taxon>
        <taxon>Liliopsida</taxon>
        <taxon>Poales</taxon>
        <taxon>Poaceae</taxon>
        <taxon>BOP clade</taxon>
        <taxon>Oryzoideae</taxon>
        <taxon>Oryzeae</taxon>
        <taxon>Oryzinae</taxon>
        <taxon>Oryza</taxon>
        <taxon>Oryza sativa</taxon>
    </lineage>
</organism>
<protein>
    <submittedName>
        <fullName evidence="2">Uncharacterized protein</fullName>
    </submittedName>
</protein>
<name>Q5VRM9_ORYSJ</name>
<dbReference type="AlphaFoldDB" id="Q5VRM9"/>